<evidence type="ECO:0000256" key="2">
    <source>
        <dbReference type="ARBA" id="ARBA00022649"/>
    </source>
</evidence>
<dbReference type="Proteomes" id="UP000199109">
    <property type="component" value="Unassembled WGS sequence"/>
</dbReference>
<dbReference type="InterPro" id="IPR022789">
    <property type="entry name" value="ParD"/>
</dbReference>
<dbReference type="NCBIfam" id="TIGR02606">
    <property type="entry name" value="antidote_CC2985"/>
    <property type="match status" value="1"/>
</dbReference>
<dbReference type="STRING" id="641691.SAMN05421636_104306"/>
<dbReference type="Gene3D" id="6.10.10.120">
    <property type="entry name" value="Antitoxin ParD1-like"/>
    <property type="match status" value="1"/>
</dbReference>
<dbReference type="GO" id="GO:0006355">
    <property type="term" value="P:regulation of DNA-templated transcription"/>
    <property type="evidence" value="ECO:0007669"/>
    <property type="project" value="InterPro"/>
</dbReference>
<dbReference type="Pfam" id="PF03693">
    <property type="entry name" value="ParD_antitoxin"/>
    <property type="match status" value="1"/>
</dbReference>
<keyword evidence="2" id="KW-1277">Toxin-antitoxin system</keyword>
<comment type="similarity">
    <text evidence="1">Belongs to the ParD antitoxin family.</text>
</comment>
<name>A0A1G7BWA6_9FLAO</name>
<dbReference type="RefSeq" id="WP_091867912.1">
    <property type="nucleotide sequence ID" value="NZ_FNAO01000004.1"/>
</dbReference>
<dbReference type="OrthoDB" id="9811310at2"/>
<dbReference type="PANTHER" id="PTHR36582:SF2">
    <property type="entry name" value="ANTITOXIN PARD"/>
    <property type="match status" value="1"/>
</dbReference>
<dbReference type="SUPFAM" id="SSF47598">
    <property type="entry name" value="Ribbon-helix-helix"/>
    <property type="match status" value="1"/>
</dbReference>
<dbReference type="AlphaFoldDB" id="A0A1G7BWA6"/>
<evidence type="ECO:0000313" key="3">
    <source>
        <dbReference type="EMBL" id="SDE30840.1"/>
    </source>
</evidence>
<sequence length="85" mass="9730">MATVRKTVTFTEQQDKWIKAQIEAGEFTNDSEYLRNLVRLDQAKNARFLSLKTKLVEGLESGVSNKSLPEIMKEVEARMRADGRL</sequence>
<proteinExistence type="inferred from homology"/>
<evidence type="ECO:0000256" key="1">
    <source>
        <dbReference type="ARBA" id="ARBA00008580"/>
    </source>
</evidence>
<reference evidence="3 4" key="1">
    <citation type="submission" date="2016-10" db="EMBL/GenBank/DDBJ databases">
        <authorList>
            <person name="de Groot N.N."/>
        </authorList>
    </citation>
    <scope>NUCLEOTIDE SEQUENCE [LARGE SCALE GENOMIC DNA]</scope>
    <source>
        <strain evidence="3 4">DSM 23421</strain>
    </source>
</reference>
<dbReference type="EMBL" id="FNAO01000004">
    <property type="protein sequence ID" value="SDE30840.1"/>
    <property type="molecule type" value="Genomic_DNA"/>
</dbReference>
<accession>A0A1G7BWA6</accession>
<evidence type="ECO:0000313" key="4">
    <source>
        <dbReference type="Proteomes" id="UP000199109"/>
    </source>
</evidence>
<dbReference type="InterPro" id="IPR038296">
    <property type="entry name" value="ParD_sf"/>
</dbReference>
<organism evidence="3 4">
    <name type="scientific">Pricia antarctica</name>
    <dbReference type="NCBI Taxonomy" id="641691"/>
    <lineage>
        <taxon>Bacteria</taxon>
        <taxon>Pseudomonadati</taxon>
        <taxon>Bacteroidota</taxon>
        <taxon>Flavobacteriia</taxon>
        <taxon>Flavobacteriales</taxon>
        <taxon>Flavobacteriaceae</taxon>
        <taxon>Pricia</taxon>
    </lineage>
</organism>
<protein>
    <submittedName>
        <fullName evidence="3">Antitoxin ParD1/3/4</fullName>
    </submittedName>
</protein>
<gene>
    <name evidence="3" type="ORF">SAMN05421636_104306</name>
</gene>
<keyword evidence="4" id="KW-1185">Reference proteome</keyword>
<dbReference type="PANTHER" id="PTHR36582">
    <property type="entry name" value="ANTITOXIN PARD"/>
    <property type="match status" value="1"/>
</dbReference>
<dbReference type="InterPro" id="IPR010985">
    <property type="entry name" value="Ribbon_hlx_hlx"/>
</dbReference>